<organism evidence="5 6">
    <name type="scientific">Mammaliicoccus sciuri</name>
    <name type="common">Staphylococcus sciuri</name>
    <dbReference type="NCBI Taxonomy" id="1296"/>
    <lineage>
        <taxon>Bacteria</taxon>
        <taxon>Bacillati</taxon>
        <taxon>Bacillota</taxon>
        <taxon>Bacilli</taxon>
        <taxon>Bacillales</taxon>
        <taxon>Staphylococcaceae</taxon>
        <taxon>Mammaliicoccus</taxon>
    </lineage>
</organism>
<accession>A0AAI8DKZ6</accession>
<dbReference type="SUPFAM" id="SSF46785">
    <property type="entry name" value="Winged helix' DNA-binding domain"/>
    <property type="match status" value="1"/>
</dbReference>
<evidence type="ECO:0000256" key="1">
    <source>
        <dbReference type="ARBA" id="ARBA00023015"/>
    </source>
</evidence>
<evidence type="ECO:0000313" key="5">
    <source>
        <dbReference type="EMBL" id="ASE35714.1"/>
    </source>
</evidence>
<dbReference type="EMBL" id="CP022047">
    <property type="protein sequence ID" value="ASE35714.1"/>
    <property type="molecule type" value="Genomic_DNA"/>
</dbReference>
<dbReference type="Proteomes" id="UP000197058">
    <property type="component" value="Plasmid unnamed1"/>
</dbReference>
<dbReference type="Gene3D" id="1.10.10.10">
    <property type="entry name" value="Winged helix-like DNA-binding domain superfamily/Winged helix DNA-binding domain"/>
    <property type="match status" value="1"/>
</dbReference>
<dbReference type="InterPro" id="IPR036388">
    <property type="entry name" value="WH-like_DNA-bd_sf"/>
</dbReference>
<reference evidence="6" key="1">
    <citation type="submission" date="2017-06" db="EMBL/GenBank/DDBJ databases">
        <title>FDA dAtabase for Regulatory Grade micrObial Sequences (FDA-ARGOS): Supporting development and validation of Infectious Disease Dx tests.</title>
        <authorList>
            <person name="Goldberg B."/>
            <person name="Campos J."/>
            <person name="Tallon L."/>
            <person name="Sadzewicz L."/>
            <person name="Sengamalay N."/>
            <person name="Ott S."/>
            <person name="Godinez A."/>
            <person name="Nagaraj S."/>
            <person name="Vavikolanu K."/>
            <person name="Nadendla S."/>
            <person name="George J."/>
            <person name="Geyer C."/>
            <person name="Sichtig H."/>
        </authorList>
    </citation>
    <scope>NUCLEOTIDE SEQUENCE [LARGE SCALE GENOMIC DNA]</scope>
    <source>
        <strain evidence="6">FDAARGOS_285</strain>
        <plasmid evidence="6">unnamed1</plasmid>
    </source>
</reference>
<feature type="domain" description="Transcriptional regulator SarA/SarZ/Rot-like helix-turn-helix" evidence="4">
    <location>
        <begin position="15"/>
        <end position="87"/>
    </location>
</feature>
<protein>
    <recommendedName>
        <fullName evidence="4">Transcriptional regulator SarA/SarZ/Rot-like helix-turn-helix domain-containing protein</fullName>
    </recommendedName>
</protein>
<gene>
    <name evidence="5" type="ORF">CEP64_13935</name>
</gene>
<dbReference type="KEGG" id="sscu:CEP64_13935"/>
<evidence type="ECO:0000256" key="3">
    <source>
        <dbReference type="ARBA" id="ARBA00023163"/>
    </source>
</evidence>
<dbReference type="InterPro" id="IPR055166">
    <property type="entry name" value="Transc_reg_Sar_Rot_HTH"/>
</dbReference>
<evidence type="ECO:0000313" key="6">
    <source>
        <dbReference type="Proteomes" id="UP000197058"/>
    </source>
</evidence>
<sequence length="116" mass="14325">MEDFIKYELNRKLYINKIENSFDINREELLILSIIKEINSDKIYLSELLYHINKYNLYYTKHLKSLRKKNYFTKKRLPEDERSVIIQDINYEKIEDLFDDIYSIVFDTNEKNDKRT</sequence>
<keyword evidence="3" id="KW-0804">Transcription</keyword>
<dbReference type="RefSeq" id="WP_088592806.1">
    <property type="nucleotide sequence ID" value="NZ_CP022047.2"/>
</dbReference>
<evidence type="ECO:0000256" key="2">
    <source>
        <dbReference type="ARBA" id="ARBA00023125"/>
    </source>
</evidence>
<proteinExistence type="predicted"/>
<dbReference type="InterPro" id="IPR036390">
    <property type="entry name" value="WH_DNA-bd_sf"/>
</dbReference>
<keyword evidence="2" id="KW-0238">DNA-binding</keyword>
<name>A0AAI8DKZ6_MAMSC</name>
<dbReference type="GO" id="GO:0003677">
    <property type="term" value="F:DNA binding"/>
    <property type="evidence" value="ECO:0007669"/>
    <property type="project" value="UniProtKB-KW"/>
</dbReference>
<dbReference type="AlphaFoldDB" id="A0AAI8DKZ6"/>
<evidence type="ECO:0000259" key="4">
    <source>
        <dbReference type="Pfam" id="PF22381"/>
    </source>
</evidence>
<keyword evidence="1" id="KW-0805">Transcription regulation</keyword>
<dbReference type="Pfam" id="PF22381">
    <property type="entry name" value="Staph_reg_Sar_Rot"/>
    <property type="match status" value="1"/>
</dbReference>
<geneLocation type="plasmid" evidence="5 6">
    <name>unnamed1</name>
</geneLocation>
<keyword evidence="5" id="KW-0614">Plasmid</keyword>